<dbReference type="OMA" id="TIENYRY"/>
<dbReference type="EMBL" id="CH477393">
    <property type="protein sequence ID" value="EAT41907.1"/>
    <property type="molecule type" value="Genomic_DNA"/>
</dbReference>
<evidence type="ECO:0000313" key="4">
    <source>
        <dbReference type="Proteomes" id="UP000682892"/>
    </source>
</evidence>
<dbReference type="STRING" id="7159.Q175Y9"/>
<dbReference type="Gene3D" id="2.70.220.10">
    <property type="entry name" value="Ganglioside GM2 activator"/>
    <property type="match status" value="1"/>
</dbReference>
<evidence type="ECO:0000256" key="1">
    <source>
        <dbReference type="ARBA" id="ARBA00022729"/>
    </source>
</evidence>
<dbReference type="PANTHER" id="PTHR21112:SF13">
    <property type="entry name" value="CHEMOSENSORY PROTEIN A 7A"/>
    <property type="match status" value="1"/>
</dbReference>
<evidence type="ECO:0000256" key="2">
    <source>
        <dbReference type="SAM" id="SignalP"/>
    </source>
</evidence>
<reference evidence="3" key="1">
    <citation type="submission" date="2005-10" db="EMBL/GenBank/DDBJ databases">
        <authorList>
            <person name="Loftus B.J."/>
            <person name="Nene V.M."/>
            <person name="Hannick L.I."/>
            <person name="Bidwell S."/>
            <person name="Haas B."/>
            <person name="Amedeo P."/>
            <person name="Orvis J."/>
            <person name="Wortman J.R."/>
            <person name="White O.R."/>
            <person name="Salzberg S."/>
            <person name="Shumway M."/>
            <person name="Koo H."/>
            <person name="Zhao Y."/>
            <person name="Holmes M."/>
            <person name="Miller J."/>
            <person name="Schatz M."/>
            <person name="Pop M."/>
            <person name="Pai G."/>
            <person name="Utterback T."/>
            <person name="Rogers Y.-H."/>
            <person name="Kravitz S."/>
            <person name="Fraser C.M."/>
        </authorList>
    </citation>
    <scope>NUCLEOTIDE SEQUENCE</scope>
    <source>
        <strain evidence="3">Liverpool</strain>
    </source>
</reference>
<reference evidence="3" key="2">
    <citation type="journal article" date="2007" name="Science">
        <title>Genome sequence of Aedes aegypti, a major arbovirus vector.</title>
        <authorList>
            <person name="Nene V."/>
            <person name="Wortman J.R."/>
            <person name="Lawson D."/>
            <person name="Haas B."/>
            <person name="Kodira C."/>
            <person name="Tu Z.J."/>
            <person name="Loftus B."/>
            <person name="Xi Z."/>
            <person name="Megy K."/>
            <person name="Grabherr M."/>
            <person name="Ren Q."/>
            <person name="Zdobnov E.M."/>
            <person name="Lobo N.F."/>
            <person name="Campbell K.S."/>
            <person name="Brown S.E."/>
            <person name="Bonaldo M.F."/>
            <person name="Zhu J."/>
            <person name="Sinkins S.P."/>
            <person name="Hogenkamp D.G."/>
            <person name="Amedeo P."/>
            <person name="Arensburger P."/>
            <person name="Atkinson P.W."/>
            <person name="Bidwell S."/>
            <person name="Biedler J."/>
            <person name="Birney E."/>
            <person name="Bruggner R.V."/>
            <person name="Costas J."/>
            <person name="Coy M.R."/>
            <person name="Crabtree J."/>
            <person name="Crawford M."/>
            <person name="Debruyn B."/>
            <person name="Decaprio D."/>
            <person name="Eiglmeier K."/>
            <person name="Eisenstadt E."/>
            <person name="El-Dorry H."/>
            <person name="Gelbart W.M."/>
            <person name="Gomes S.L."/>
            <person name="Hammond M."/>
            <person name="Hannick L.I."/>
            <person name="Hogan J.R."/>
            <person name="Holmes M.H."/>
            <person name="Jaffe D."/>
            <person name="Johnston J.S."/>
            <person name="Kennedy R.C."/>
            <person name="Koo H."/>
            <person name="Kravitz S."/>
            <person name="Kriventseva E.V."/>
            <person name="Kulp D."/>
            <person name="Labutti K."/>
            <person name="Lee E."/>
            <person name="Li S."/>
            <person name="Lovin D.D."/>
            <person name="Mao C."/>
            <person name="Mauceli E."/>
            <person name="Menck C.F."/>
            <person name="Miller J.R."/>
            <person name="Montgomery P."/>
            <person name="Mori A."/>
            <person name="Nascimento A.L."/>
            <person name="Naveira H.F."/>
            <person name="Nusbaum C."/>
            <person name="O'leary S."/>
            <person name="Orvis J."/>
            <person name="Pertea M."/>
            <person name="Quesneville H."/>
            <person name="Reidenbach K.R."/>
            <person name="Rogers Y.H."/>
            <person name="Roth C.W."/>
            <person name="Schneider J.R."/>
            <person name="Schatz M."/>
            <person name="Shumway M."/>
            <person name="Stanke M."/>
            <person name="Stinson E.O."/>
            <person name="Tubio J.M."/>
            <person name="Vanzee J.P."/>
            <person name="Verjovski-Almeida S."/>
            <person name="Werner D."/>
            <person name="White O."/>
            <person name="Wyder S."/>
            <person name="Zeng Q."/>
            <person name="Zhao Q."/>
            <person name="Zhao Y."/>
            <person name="Hill C.A."/>
            <person name="Raikhel A.S."/>
            <person name="Soares M.B."/>
            <person name="Knudson D.L."/>
            <person name="Lee N.H."/>
            <person name="Galagan J."/>
            <person name="Salzberg S.L."/>
            <person name="Paulsen I.T."/>
            <person name="Dimopoulos G."/>
            <person name="Collins F.H."/>
            <person name="Birren B."/>
            <person name="Fraser-Liggett C.M."/>
            <person name="Severson D.W."/>
        </authorList>
    </citation>
    <scope>NUCLEOTIDE SEQUENCE [LARGE SCALE GENOMIC DNA]</scope>
    <source>
        <strain evidence="3">Liverpool</strain>
    </source>
</reference>
<dbReference type="InterPro" id="IPR036846">
    <property type="entry name" value="GM2-AP_sf"/>
</dbReference>
<dbReference type="VEuPathDB" id="VectorBase:AAEL006503"/>
<dbReference type="PANTHER" id="PTHR21112">
    <property type="entry name" value="CHEMOSENSORY PROTEIN A 29A-RELATED"/>
    <property type="match status" value="1"/>
</dbReference>
<evidence type="ECO:0000313" key="3">
    <source>
        <dbReference type="EMBL" id="EAT41907.1"/>
    </source>
</evidence>
<feature type="chain" id="PRO_5014307715" evidence="2">
    <location>
        <begin position="22"/>
        <end position="175"/>
    </location>
</feature>
<reference evidence="3" key="3">
    <citation type="submission" date="2012-09" db="EMBL/GenBank/DDBJ databases">
        <authorList>
            <consortium name="VectorBase"/>
        </authorList>
    </citation>
    <scope>NUCLEOTIDE SEQUENCE</scope>
    <source>
        <strain evidence="3">Liverpool</strain>
    </source>
</reference>
<dbReference type="HOGENOM" id="CLU_1541348_0_0_1"/>
<gene>
    <name evidence="3" type="ORF">AaeL_AAEL006495</name>
</gene>
<dbReference type="PhylomeDB" id="Q175Y9"/>
<name>Q175Y9_AEDAE</name>
<proteinExistence type="predicted"/>
<dbReference type="AlphaFoldDB" id="Q175Y9"/>
<dbReference type="InterPro" id="IPR010512">
    <property type="entry name" value="DUF1091"/>
</dbReference>
<keyword evidence="1 2" id="KW-0732">Signal</keyword>
<dbReference type="PaxDb" id="7159-AAEL006495-PA"/>
<accession>Q175Y9</accession>
<organism evidence="3 4">
    <name type="scientific">Aedes aegypti</name>
    <name type="common">Yellowfever mosquito</name>
    <name type="synonym">Culex aegypti</name>
    <dbReference type="NCBI Taxonomy" id="7159"/>
    <lineage>
        <taxon>Eukaryota</taxon>
        <taxon>Metazoa</taxon>
        <taxon>Ecdysozoa</taxon>
        <taxon>Arthropoda</taxon>
        <taxon>Hexapoda</taxon>
        <taxon>Insecta</taxon>
        <taxon>Pterygota</taxon>
        <taxon>Neoptera</taxon>
        <taxon>Endopterygota</taxon>
        <taxon>Diptera</taxon>
        <taxon>Nematocera</taxon>
        <taxon>Culicoidea</taxon>
        <taxon>Culicidae</taxon>
        <taxon>Culicinae</taxon>
        <taxon>Aedini</taxon>
        <taxon>Aedes</taxon>
        <taxon>Stegomyia</taxon>
    </lineage>
</organism>
<protein>
    <submittedName>
        <fullName evidence="3">AAEL006495-PA</fullName>
    </submittedName>
</protein>
<dbReference type="Pfam" id="PF06477">
    <property type="entry name" value="DUF1091"/>
    <property type="match status" value="1"/>
</dbReference>
<dbReference type="Proteomes" id="UP000682892">
    <property type="component" value="Unassembled WGS sequence"/>
</dbReference>
<sequence length="175" mass="19966">MPLSVKCTVIVCVLIAELCRASDVTINSYRLDPETDQSFYKPGTLRLTKKSRNMLVVSGTWEFLQNMGADIQIVRSFFYKNALTGQYQKVHILKQSLCDFVNKDTLIMPKIREVSNVPEPGSCPIPKGRYTIENYRYELPEALPVPPGDYRVVIQFIKNGNQLLIGLEWLVTVHQ</sequence>
<feature type="signal peptide" evidence="2">
    <location>
        <begin position="1"/>
        <end position="21"/>
    </location>
</feature>